<dbReference type="AlphaFoldDB" id="A0ABD8B2U1"/>
<evidence type="ECO:0000256" key="6">
    <source>
        <dbReference type="SAM" id="MobiDB-lite"/>
    </source>
</evidence>
<name>A0ABD8B2U1_PAEAM</name>
<keyword evidence="5 7" id="KW-0472">Membrane</keyword>
<dbReference type="InterPro" id="IPR032689">
    <property type="entry name" value="TraG-D_C"/>
</dbReference>
<dbReference type="Pfam" id="PF12696">
    <property type="entry name" value="TraG-D_C"/>
    <property type="match status" value="1"/>
</dbReference>
<dbReference type="Proteomes" id="UP001364764">
    <property type="component" value="Plasmid pY5S7-1"/>
</dbReference>
<feature type="domain" description="TraD/TraG TraM recognition site" evidence="8">
    <location>
        <begin position="576"/>
        <end position="684"/>
    </location>
</feature>
<dbReference type="Gene3D" id="3.40.50.300">
    <property type="entry name" value="P-loop containing nucleotide triphosphate hydrolases"/>
    <property type="match status" value="2"/>
</dbReference>
<dbReference type="RefSeq" id="WP_338709127.1">
    <property type="nucleotide sequence ID" value="NZ_CP145893.1"/>
</dbReference>
<reference evidence="9 10" key="1">
    <citation type="submission" date="2024-02" db="EMBL/GenBank/DDBJ databases">
        <title>Complete sequences of two Paenibacillus sp. strains and one Lysinibacillus strain isolated from the environment on STAA medium highlight biotechnological potential.</title>
        <authorList>
            <person name="Attere S.A."/>
            <person name="Piche L.C."/>
            <person name="Intertaglia L."/>
            <person name="Lami R."/>
            <person name="Charette S.J."/>
            <person name="Vincent A.T."/>
        </authorList>
    </citation>
    <scope>NUCLEOTIDE SEQUENCE [LARGE SCALE GENOMIC DNA]</scope>
    <source>
        <strain evidence="9 10">Y5S-7</strain>
        <plasmid evidence="9 10">pY5S7-1</plasmid>
    </source>
</reference>
<keyword evidence="4 7" id="KW-1133">Transmembrane helix</keyword>
<keyword evidence="2" id="KW-1003">Cell membrane</keyword>
<feature type="region of interest" description="Disordered" evidence="6">
    <location>
        <begin position="903"/>
        <end position="926"/>
    </location>
</feature>
<evidence type="ECO:0000256" key="1">
    <source>
        <dbReference type="ARBA" id="ARBA00004651"/>
    </source>
</evidence>
<geneLocation type="plasmid" evidence="9 10">
    <name>pY5S7-1</name>
</geneLocation>
<dbReference type="SUPFAM" id="SSF52540">
    <property type="entry name" value="P-loop containing nucleoside triphosphate hydrolases"/>
    <property type="match status" value="1"/>
</dbReference>
<comment type="subcellular location">
    <subcellularLocation>
        <location evidence="1">Cell membrane</location>
        <topology evidence="1">Multi-pass membrane protein</topology>
    </subcellularLocation>
</comment>
<dbReference type="CDD" id="cd01127">
    <property type="entry name" value="TrwB_TraG_TraD_VirD4"/>
    <property type="match status" value="1"/>
</dbReference>
<dbReference type="PANTHER" id="PTHR37937">
    <property type="entry name" value="CONJUGATIVE TRANSFER: DNA TRANSPORT"/>
    <property type="match status" value="1"/>
</dbReference>
<evidence type="ECO:0000259" key="8">
    <source>
        <dbReference type="Pfam" id="PF12696"/>
    </source>
</evidence>
<protein>
    <submittedName>
        <fullName evidence="9">Type IV secretory system conjugative DNA transfer family protein</fullName>
    </submittedName>
</protein>
<accession>A0ABD8B2U1</accession>
<evidence type="ECO:0000256" key="2">
    <source>
        <dbReference type="ARBA" id="ARBA00022475"/>
    </source>
</evidence>
<sequence>MEKVANNNTDERMPPQLRSFIRKWWIDNRERMDEWYRIYFHTIIVTMMIVINMWLGFSSFLIFFAQWFNVDSGTMGFLSVFFEEPPTLLIMLLDFIYVPLHHYETLWILIVLNFPIITWIYSTVTQPIMRGYKTLISWTSKKGRIAAAILSGIPFLCSFTAVFSWYVRNYLFDFFVTVQSDKDYLVVRSMESFGFVLMCIPVFISLFAVYIVAKEFYRNEDLQLLFYNWEFSLLASQSFTLRGKSSDVIVGWEKDTNKPIVLTEGSRYLHELIVGATGTGKTSTSILIRIVQDLIRIARGRKLGVVVLEPKGDLIRDVQKLCRELGIPDHKIKIVDPTDLVRSIKFNPFVGPLESAAETFRGVLDALAGDQDEFFKGQQSETASLYTMLGKIRYGDLFSIVQMQQMYTDPRYLANITEEVRKAIDSEQADPELDPNKKSVLQRYDRIVSYFESEVLDYKTFRDKEQNVHPVTYPSGHKYEGKQIIENKKDKYVAGGKKYLNDIVMNEMLSQLMVANEGEEALNIDQFLQDGGVLLVNTALGELEELSLSFGQFFIRQFQSSVFRRPPEENGYKRCPVFLNIDEFPLYINEAFVRLLTLGRSFKVGTLIAIQSLGQLKAVVQGYDNTVLNSARNKTVFGGGEYEDNERFSNNFGEEVQVEESSNESMTPVSMPNQSWGMRHNMQRTLAARFTPTDIKEQEFKHFIVDFVDADGSVKAPTRAYGKFITETKYLSKFMNIGKIEFETKDHKPLAIAAHKLAHIHLLKPLFNDKAADDTGERESADISEQPVQQKEEDLVELLPTSPSTMTREYNETEQSAAMLDSSVANVVAMDDFLRDRGQTTTNPLEEKESEPALIPVDEEETFNLTSSSTTPPKSINLLLEDEEDYRFYSETLQDISMKPMTDKVVSENTDSKDDQQSADLSLSLPSGVESSLNDLFIKLGHKNMDPQDLGSEPELIDSDEGWGIQDIEIDQVTEQNTTDQTKKYIEHQLPTRTGQADQLSNTFIDPELSDLVATGRGARTKQKEIAQSRITKLDSTVIDDD</sequence>
<evidence type="ECO:0000256" key="4">
    <source>
        <dbReference type="ARBA" id="ARBA00022989"/>
    </source>
</evidence>
<evidence type="ECO:0000313" key="10">
    <source>
        <dbReference type="Proteomes" id="UP001364764"/>
    </source>
</evidence>
<feature type="transmembrane region" description="Helical" evidence="7">
    <location>
        <begin position="106"/>
        <end position="124"/>
    </location>
</feature>
<keyword evidence="9" id="KW-0614">Plasmid</keyword>
<dbReference type="PANTHER" id="PTHR37937:SF1">
    <property type="entry name" value="CONJUGATIVE TRANSFER: DNA TRANSPORT"/>
    <property type="match status" value="1"/>
</dbReference>
<feature type="compositionally biased region" description="Basic and acidic residues" evidence="6">
    <location>
        <begin position="903"/>
        <end position="916"/>
    </location>
</feature>
<gene>
    <name evidence="9" type="ORF">V6668_30415</name>
</gene>
<organism evidence="9 10">
    <name type="scientific">Paenibacillus amylolyticus</name>
    <dbReference type="NCBI Taxonomy" id="1451"/>
    <lineage>
        <taxon>Bacteria</taxon>
        <taxon>Bacillati</taxon>
        <taxon>Bacillota</taxon>
        <taxon>Bacilli</taxon>
        <taxon>Bacillales</taxon>
        <taxon>Paenibacillaceae</taxon>
        <taxon>Paenibacillus</taxon>
    </lineage>
</organism>
<dbReference type="GeneID" id="93479882"/>
<dbReference type="InterPro" id="IPR027417">
    <property type="entry name" value="P-loop_NTPase"/>
</dbReference>
<keyword evidence="3 7" id="KW-0812">Transmembrane</keyword>
<evidence type="ECO:0000256" key="3">
    <source>
        <dbReference type="ARBA" id="ARBA00022692"/>
    </source>
</evidence>
<evidence type="ECO:0000256" key="5">
    <source>
        <dbReference type="ARBA" id="ARBA00023136"/>
    </source>
</evidence>
<feature type="transmembrane region" description="Helical" evidence="7">
    <location>
        <begin position="145"/>
        <end position="167"/>
    </location>
</feature>
<feature type="transmembrane region" description="Helical" evidence="7">
    <location>
        <begin position="38"/>
        <end position="65"/>
    </location>
</feature>
<evidence type="ECO:0000256" key="7">
    <source>
        <dbReference type="SAM" id="Phobius"/>
    </source>
</evidence>
<evidence type="ECO:0000313" key="9">
    <source>
        <dbReference type="EMBL" id="WWP23978.1"/>
    </source>
</evidence>
<feature type="transmembrane region" description="Helical" evidence="7">
    <location>
        <begin position="77"/>
        <end position="100"/>
    </location>
</feature>
<feature type="transmembrane region" description="Helical" evidence="7">
    <location>
        <begin position="193"/>
        <end position="213"/>
    </location>
</feature>
<dbReference type="GO" id="GO:0005886">
    <property type="term" value="C:plasma membrane"/>
    <property type="evidence" value="ECO:0007669"/>
    <property type="project" value="UniProtKB-SubCell"/>
</dbReference>
<proteinExistence type="predicted"/>
<dbReference type="InterPro" id="IPR051539">
    <property type="entry name" value="T4SS-coupling_protein"/>
</dbReference>
<dbReference type="EMBL" id="CP145893">
    <property type="protein sequence ID" value="WWP23978.1"/>
    <property type="molecule type" value="Genomic_DNA"/>
</dbReference>